<accession>A0ABQ6B1P4</accession>
<evidence type="ECO:0000313" key="2">
    <source>
        <dbReference type="Proteomes" id="UP001156905"/>
    </source>
</evidence>
<reference evidence="2" key="1">
    <citation type="journal article" date="2019" name="Int. J. Syst. Evol. Microbiol.">
        <title>The Global Catalogue of Microorganisms (GCM) 10K type strain sequencing project: providing services to taxonomists for standard genome sequencing and annotation.</title>
        <authorList>
            <consortium name="The Broad Institute Genomics Platform"/>
            <consortium name="The Broad Institute Genome Sequencing Center for Infectious Disease"/>
            <person name="Wu L."/>
            <person name="Ma J."/>
        </authorList>
    </citation>
    <scope>NUCLEOTIDE SEQUENCE [LARGE SCALE GENOMIC DNA]</scope>
    <source>
        <strain evidence="2">NBRC 102520</strain>
    </source>
</reference>
<proteinExistence type="predicted"/>
<gene>
    <name evidence="1" type="ORF">GCM10007857_44570</name>
</gene>
<keyword evidence="2" id="KW-1185">Reference proteome</keyword>
<dbReference type="Proteomes" id="UP001156905">
    <property type="component" value="Unassembled WGS sequence"/>
</dbReference>
<comment type="caution">
    <text evidence="1">The sequence shown here is derived from an EMBL/GenBank/DDBJ whole genome shotgun (WGS) entry which is preliminary data.</text>
</comment>
<evidence type="ECO:0000313" key="1">
    <source>
        <dbReference type="EMBL" id="GLR87746.1"/>
    </source>
</evidence>
<name>A0ABQ6B1P4_9BRAD</name>
<dbReference type="EMBL" id="BSOW01000015">
    <property type="protein sequence ID" value="GLR87746.1"/>
    <property type="molecule type" value="Genomic_DNA"/>
</dbReference>
<protein>
    <submittedName>
        <fullName evidence="1">Uncharacterized protein</fullName>
    </submittedName>
</protein>
<sequence length="73" mass="8400">MRVQRLGVELRTLCDRSGTGTDEYDDTGINLLRDQSKTTGYMRANRVEHFQLQHTALASCRYRTYDPPCAAFE</sequence>
<organism evidence="1 2">
    <name type="scientific">Bradyrhizobium iriomotense</name>
    <dbReference type="NCBI Taxonomy" id="441950"/>
    <lineage>
        <taxon>Bacteria</taxon>
        <taxon>Pseudomonadati</taxon>
        <taxon>Pseudomonadota</taxon>
        <taxon>Alphaproteobacteria</taxon>
        <taxon>Hyphomicrobiales</taxon>
        <taxon>Nitrobacteraceae</taxon>
        <taxon>Bradyrhizobium</taxon>
    </lineage>
</organism>